<evidence type="ECO:0000256" key="8">
    <source>
        <dbReference type="PIRSR" id="PIRSR640255-1"/>
    </source>
</evidence>
<sequence length="320" mass="36451">MLRPWQLLLGVALSLGGALSCFIAGVYFQHAHAQLLLQQLLEQDPYVYHVSPKLQDLFAFFPAHFEAHNRLGQLMKYGFPGLDDVRVYSDYVLSYDRRNRVAHWVCEHLDASKLEPPRGVAVRRNQARYHADMSVPSNFRATLADYRSSGFDRGHLAAAANHRAQQLHCNETFLLSNIAPQIGAGFNSGAWRKLELYVRELTEHFGSVYVITGPLYKPSRRHNGKWGVEYELIGANMVAVPTHFFKVIMLESRLPQGKPYMEAYVLPNAPISEQLSLRAFLCDIREIEHHAGLQFFDGLRRSQIFGSNFPSASQVFRDFD</sequence>
<evidence type="ECO:0000256" key="7">
    <source>
        <dbReference type="ARBA" id="ARBA00022842"/>
    </source>
</evidence>
<evidence type="ECO:0000256" key="9">
    <source>
        <dbReference type="PIRSR" id="PIRSR640255-2"/>
    </source>
</evidence>
<dbReference type="InterPro" id="IPR018524">
    <property type="entry name" value="DNA/RNA_endonuclease_AS"/>
</dbReference>
<keyword evidence="3 10" id="KW-0540">Nuclease</keyword>
<dbReference type="EC" id="3.1.30.-" evidence="10"/>
<keyword evidence="14" id="KW-1185">Reference proteome</keyword>
<dbReference type="CDD" id="cd00091">
    <property type="entry name" value="NUC"/>
    <property type="match status" value="1"/>
</dbReference>
<evidence type="ECO:0000256" key="2">
    <source>
        <dbReference type="ARBA" id="ARBA00010052"/>
    </source>
</evidence>
<dbReference type="PANTHER" id="PTHR13966">
    <property type="entry name" value="ENDONUCLEASE RELATED"/>
    <property type="match status" value="1"/>
</dbReference>
<dbReference type="SMART" id="SM00477">
    <property type="entry name" value="NUC"/>
    <property type="match status" value="1"/>
</dbReference>
<evidence type="ECO:0000256" key="4">
    <source>
        <dbReference type="ARBA" id="ARBA00022723"/>
    </source>
</evidence>
<dbReference type="GO" id="GO:0000014">
    <property type="term" value="F:single-stranded DNA endodeoxyribonuclease activity"/>
    <property type="evidence" value="ECO:0007669"/>
    <property type="project" value="TreeGrafter"/>
</dbReference>
<dbReference type="GO" id="GO:0046872">
    <property type="term" value="F:metal ion binding"/>
    <property type="evidence" value="ECO:0007669"/>
    <property type="project" value="UniProtKB-KW"/>
</dbReference>
<dbReference type="Gene3D" id="3.40.570.10">
    <property type="entry name" value="Extracellular Endonuclease, subunit A"/>
    <property type="match status" value="1"/>
</dbReference>
<evidence type="ECO:0000256" key="6">
    <source>
        <dbReference type="ARBA" id="ARBA00022801"/>
    </source>
</evidence>
<dbReference type="GO" id="GO:0005634">
    <property type="term" value="C:nucleus"/>
    <property type="evidence" value="ECO:0007669"/>
    <property type="project" value="TreeGrafter"/>
</dbReference>
<dbReference type="PROSITE" id="PS01070">
    <property type="entry name" value="NUCLEASE_NON_SPEC"/>
    <property type="match status" value="1"/>
</dbReference>
<reference evidence="13 14" key="1">
    <citation type="submission" date="2015-08" db="EMBL/GenBank/DDBJ databases">
        <title>Ancestral chromatin configuration constrains chromatin evolution on differentiating sex chromosomes in Drosophila.</title>
        <authorList>
            <person name="Zhou Q."/>
            <person name="Bachtrog D."/>
        </authorList>
    </citation>
    <scope>NUCLEOTIDE SEQUENCE [LARGE SCALE GENOMIC DNA]</scope>
    <source>
        <tissue evidence="13">Whole larvae</tissue>
    </source>
</reference>
<dbReference type="InterPro" id="IPR044925">
    <property type="entry name" value="His-Me_finger_sf"/>
</dbReference>
<evidence type="ECO:0000313" key="14">
    <source>
        <dbReference type="Proteomes" id="UP000494163"/>
    </source>
</evidence>
<accession>A0A0M3QU74</accession>
<evidence type="ECO:0000256" key="3">
    <source>
        <dbReference type="ARBA" id="ARBA00022722"/>
    </source>
</evidence>
<dbReference type="OrthoDB" id="5418055at2759"/>
<organism evidence="13 14">
    <name type="scientific">Drosophila busckii</name>
    <name type="common">Fruit fly</name>
    <dbReference type="NCBI Taxonomy" id="30019"/>
    <lineage>
        <taxon>Eukaryota</taxon>
        <taxon>Metazoa</taxon>
        <taxon>Ecdysozoa</taxon>
        <taxon>Arthropoda</taxon>
        <taxon>Hexapoda</taxon>
        <taxon>Insecta</taxon>
        <taxon>Pterygota</taxon>
        <taxon>Neoptera</taxon>
        <taxon>Endopterygota</taxon>
        <taxon>Diptera</taxon>
        <taxon>Brachycera</taxon>
        <taxon>Muscomorpha</taxon>
        <taxon>Ephydroidea</taxon>
        <taxon>Drosophilidae</taxon>
        <taxon>Drosophila</taxon>
    </lineage>
</organism>
<comment type="cofactor">
    <cofactor evidence="1 10">
        <name>Mg(2+)</name>
        <dbReference type="ChEBI" id="CHEBI:18420"/>
    </cofactor>
</comment>
<feature type="domain" description="ENPP1-3/EXOG-like endonuclease/phosphodiesterase" evidence="11">
    <location>
        <begin position="88"/>
        <end position="302"/>
    </location>
</feature>
<evidence type="ECO:0000256" key="10">
    <source>
        <dbReference type="RuleBase" id="RU366055"/>
    </source>
</evidence>
<name>A0A0M3QU74_DROBS</name>
<dbReference type="PANTHER" id="PTHR13966:SF5">
    <property type="entry name" value="ENDONUCLEASE G, MITOCHONDRIAL"/>
    <property type="match status" value="1"/>
</dbReference>
<keyword evidence="5 10" id="KW-0255">Endonuclease</keyword>
<dbReference type="GO" id="GO:0005743">
    <property type="term" value="C:mitochondrial inner membrane"/>
    <property type="evidence" value="ECO:0007669"/>
    <property type="project" value="TreeGrafter"/>
</dbReference>
<keyword evidence="6 10" id="KW-0378">Hydrolase</keyword>
<dbReference type="InterPro" id="IPR001604">
    <property type="entry name" value="Endo_G_ENPP1-like_dom"/>
</dbReference>
<dbReference type="EMBL" id="CP012523">
    <property type="protein sequence ID" value="ALC40139.1"/>
    <property type="molecule type" value="Genomic_DNA"/>
</dbReference>
<dbReference type="GO" id="GO:0003676">
    <property type="term" value="F:nucleic acid binding"/>
    <property type="evidence" value="ECO:0007669"/>
    <property type="project" value="InterPro"/>
</dbReference>
<dbReference type="PROSITE" id="PS51257">
    <property type="entry name" value="PROKAR_LIPOPROTEIN"/>
    <property type="match status" value="1"/>
</dbReference>
<gene>
    <name evidence="13" type="ORF">Dbus_chr2Lg2224</name>
</gene>
<dbReference type="AlphaFoldDB" id="A0A0M3QU74"/>
<dbReference type="InterPro" id="IPR040255">
    <property type="entry name" value="Non-specific_endonuclease"/>
</dbReference>
<dbReference type="GO" id="GO:0006309">
    <property type="term" value="P:apoptotic DNA fragmentation"/>
    <property type="evidence" value="ECO:0007669"/>
    <property type="project" value="TreeGrafter"/>
</dbReference>
<evidence type="ECO:0000256" key="1">
    <source>
        <dbReference type="ARBA" id="ARBA00001946"/>
    </source>
</evidence>
<feature type="active site" description="Proton acceptor" evidence="8">
    <location>
        <position position="155"/>
    </location>
</feature>
<dbReference type="SMART" id="SM00892">
    <property type="entry name" value="Endonuclease_NS"/>
    <property type="match status" value="1"/>
</dbReference>
<feature type="domain" description="DNA/RNA non-specific endonuclease/pyrophosphatase/phosphodiesterase" evidence="12">
    <location>
        <begin position="87"/>
        <end position="302"/>
    </location>
</feature>
<dbReference type="Proteomes" id="UP000494163">
    <property type="component" value="Chromosome 2L"/>
</dbReference>
<dbReference type="GO" id="GO:0004521">
    <property type="term" value="F:RNA endonuclease activity"/>
    <property type="evidence" value="ECO:0007669"/>
    <property type="project" value="TreeGrafter"/>
</dbReference>
<feature type="binding site" evidence="9">
    <location>
        <position position="187"/>
    </location>
    <ligand>
        <name>Mg(2+)</name>
        <dbReference type="ChEBI" id="CHEBI:18420"/>
        <note>catalytic</note>
    </ligand>
</feature>
<evidence type="ECO:0000256" key="5">
    <source>
        <dbReference type="ARBA" id="ARBA00022759"/>
    </source>
</evidence>
<proteinExistence type="inferred from homology"/>
<dbReference type="Pfam" id="PF01223">
    <property type="entry name" value="Endonuclease_NS"/>
    <property type="match status" value="1"/>
</dbReference>
<evidence type="ECO:0000259" key="11">
    <source>
        <dbReference type="SMART" id="SM00477"/>
    </source>
</evidence>
<dbReference type="InterPro" id="IPR020821">
    <property type="entry name" value="ENPP1-3/EXOG-like_nuc-like"/>
</dbReference>
<dbReference type="InterPro" id="IPR044929">
    <property type="entry name" value="DNA/RNA_non-sp_Endonuclease_sf"/>
</dbReference>
<keyword evidence="4 9" id="KW-0479">Metal-binding</keyword>
<evidence type="ECO:0000313" key="13">
    <source>
        <dbReference type="EMBL" id="ALC40139.1"/>
    </source>
</evidence>
<dbReference type="OMA" id="DPYAYYI"/>
<keyword evidence="7" id="KW-0460">Magnesium</keyword>
<evidence type="ECO:0000259" key="12">
    <source>
        <dbReference type="SMART" id="SM00892"/>
    </source>
</evidence>
<dbReference type="STRING" id="30019.A0A0M3QU74"/>
<comment type="similarity">
    <text evidence="2 10">Belongs to the DNA/RNA non-specific endonuclease family.</text>
</comment>
<dbReference type="SUPFAM" id="SSF54060">
    <property type="entry name" value="His-Me finger endonucleases"/>
    <property type="match status" value="1"/>
</dbReference>
<dbReference type="SMR" id="A0A0M3QU74"/>
<protein>
    <recommendedName>
        <fullName evidence="10">Endonuclease</fullName>
        <ecNumber evidence="10">3.1.30.-</ecNumber>
    </recommendedName>
</protein>